<dbReference type="AlphaFoldDB" id="B2TRQ6"/>
<reference evidence="2" key="1">
    <citation type="submission" date="2009-06" db="EMBL/GenBank/DDBJ databases">
        <authorList>
            <consortium name="US DOE Joint Genome Institute (JGI-PGF)"/>
            <person name="Lucas S."/>
            <person name="Copeland A."/>
            <person name="Lapidus A."/>
            <person name="Glavina del Rio T."/>
            <person name="Dalin E."/>
            <person name="Tice H."/>
            <person name="Bruce D."/>
            <person name="Goodwin L."/>
            <person name="Pitluck S."/>
            <person name="Kyrpides N."/>
            <person name="Mavromatis K."/>
            <person name="Ivanova N."/>
            <person name="Saunders E."/>
            <person name="Brettin T."/>
            <person name="Detter J.C."/>
            <person name="Han C."/>
            <person name="Larimer F."/>
            <person name="Land M."/>
            <person name="Hauser L."/>
            <person name="Markowitz V."/>
            <person name="Cheng J.-F."/>
            <person name="Hugenholtz P."/>
            <person name="Woyke T."/>
            <person name="Wu D."/>
            <person name="Gronow S."/>
            <person name="Klenk H.-P."/>
            <person name="Eisen J.A."/>
        </authorList>
    </citation>
    <scope>NUCLEOTIDE SEQUENCE</scope>
    <source>
        <strain evidence="2">Eklund 17B</strain>
    </source>
</reference>
<dbReference type="HOGENOM" id="CLU_1977653_0_0_9"/>
<keyword evidence="1" id="KW-1133">Transmembrane helix</keyword>
<evidence type="ECO:0000313" key="2">
    <source>
        <dbReference type="EMBL" id="ACD22416.1"/>
    </source>
</evidence>
<proteinExistence type="predicted"/>
<sequence length="126" mass="14475">MKGNKVLAIVLIIMSCFQSMILYTANTFNSNLKKEEPCKENVTINDYKNISNINSEFKDFSNVEFLEGEKQQDGSWIISLKIEGEKDEILESVSKLRNYAIKNYKIEHNKDSGSLTIELSKNNIKM</sequence>
<evidence type="ECO:0000256" key="1">
    <source>
        <dbReference type="SAM" id="Phobius"/>
    </source>
</evidence>
<dbReference type="PATRIC" id="fig|935198.13.peg.2377"/>
<keyword evidence="1" id="KW-0472">Membrane</keyword>
<dbReference type="KEGG" id="cbk:CLL_A2418"/>
<organism evidence="2">
    <name type="scientific">Clostridium botulinum (strain Eklund 17B / Type B)</name>
    <dbReference type="NCBI Taxonomy" id="935198"/>
    <lineage>
        <taxon>Bacteria</taxon>
        <taxon>Bacillati</taxon>
        <taxon>Bacillota</taxon>
        <taxon>Clostridia</taxon>
        <taxon>Eubacteriales</taxon>
        <taxon>Clostridiaceae</taxon>
        <taxon>Clostridium</taxon>
    </lineage>
</organism>
<feature type="transmembrane region" description="Helical" evidence="1">
    <location>
        <begin position="6"/>
        <end position="25"/>
    </location>
</feature>
<accession>U4PHU1</accession>
<dbReference type="EMBL" id="CP001056">
    <property type="protein sequence ID" value="ACD22416.1"/>
    <property type="molecule type" value="Genomic_DNA"/>
</dbReference>
<gene>
    <name evidence="2" type="ordered locus">CLL_A2418</name>
</gene>
<name>B2TRQ6_CLOBB</name>
<keyword evidence="1" id="KW-0812">Transmembrane</keyword>
<dbReference type="PROSITE" id="PS51257">
    <property type="entry name" value="PROKAR_LIPOPROTEIN"/>
    <property type="match status" value="1"/>
</dbReference>
<reference evidence="2" key="2">
    <citation type="submission" date="2009-08" db="EMBL/GenBank/DDBJ databases">
        <authorList>
            <person name="Shrivastava S."/>
            <person name="Brinkac L.M."/>
            <person name="Dodson R.J."/>
            <person name="Harkins D.M."/>
            <person name="Durkin A.S."/>
            <person name="Sutton G."/>
        </authorList>
    </citation>
    <scope>NUCLEOTIDE SEQUENCE</scope>
    <source>
        <strain evidence="2">Eklund 17B</strain>
    </source>
</reference>
<keyword evidence="2" id="KW-0449">Lipoprotein</keyword>
<protein>
    <submittedName>
        <fullName evidence="2">Lipoprotein</fullName>
    </submittedName>
</protein>
<accession>B2TRQ6</accession>